<dbReference type="EMBL" id="BAABBF010000011">
    <property type="protein sequence ID" value="GAA3722683.1"/>
    <property type="molecule type" value="Genomic_DNA"/>
</dbReference>
<dbReference type="InterPro" id="IPR051533">
    <property type="entry name" value="WaaL-like"/>
</dbReference>
<evidence type="ECO:0000256" key="4">
    <source>
        <dbReference type="ARBA" id="ARBA00023136"/>
    </source>
</evidence>
<accession>A0ABP7ESP7</accession>
<comment type="subcellular location">
    <subcellularLocation>
        <location evidence="1">Membrane</location>
        <topology evidence="1">Multi-pass membrane protein</topology>
    </subcellularLocation>
</comment>
<feature type="transmembrane region" description="Helical" evidence="5">
    <location>
        <begin position="221"/>
        <end position="238"/>
    </location>
</feature>
<reference evidence="8" key="1">
    <citation type="journal article" date="2019" name="Int. J. Syst. Evol. Microbiol.">
        <title>The Global Catalogue of Microorganisms (GCM) 10K type strain sequencing project: providing services to taxonomists for standard genome sequencing and annotation.</title>
        <authorList>
            <consortium name="The Broad Institute Genomics Platform"/>
            <consortium name="The Broad Institute Genome Sequencing Center for Infectious Disease"/>
            <person name="Wu L."/>
            <person name="Ma J."/>
        </authorList>
    </citation>
    <scope>NUCLEOTIDE SEQUENCE [LARGE SCALE GENOMIC DNA]</scope>
    <source>
        <strain evidence="8">JCM 17498</strain>
    </source>
</reference>
<feature type="transmembrane region" description="Helical" evidence="5">
    <location>
        <begin position="376"/>
        <end position="396"/>
    </location>
</feature>
<evidence type="ECO:0000256" key="1">
    <source>
        <dbReference type="ARBA" id="ARBA00004141"/>
    </source>
</evidence>
<dbReference type="PANTHER" id="PTHR37422">
    <property type="entry name" value="TEICHURONIC ACID BIOSYNTHESIS PROTEIN TUAE"/>
    <property type="match status" value="1"/>
</dbReference>
<keyword evidence="4 5" id="KW-0472">Membrane</keyword>
<sequence length="475" mass="52116">MTGILLMTDVKGLRRRRKSERRRGTWGLVVAQWRDLLPFIAVGFTMIVFTLVGGAPLSVLGVLALATSTATLLAAFAFSPNAARLAALPWQSRAALSAIIILPLVQLIPLPPALWQVLPGQDIRHTVLATIGRGDSWQPISLTPMFTMEAAVACLAFVVLVLVMLTLDERQLRHIGWLILAIVAIDVAVGTLQVASGGYPVLRDSRNQGAMLGFFANKNHMGLFVAASMPLAWLLLDVRRRRGPRFYLFMGWCILSLVALVATNSRSGLLVGLVAAGALSLRILFKQSLRLRITFLIGVVTAIVMVSLTNPFGALFGRFSEVDSDLRWQFWQQSIPLFISYWQFGAGAGSFSQIFLVNEQLSWLKPTYVNAVHNDYLQLVIEFGLPGVTAALLMILSIFQSARFKVKNADKGLIESGVRVGVIIVILFALQSVVDYPLRRVATLPMFAMAIALILRAALHRRPDPMAFGSVRTKT</sequence>
<keyword evidence="8" id="KW-1185">Reference proteome</keyword>
<protein>
    <recommendedName>
        <fullName evidence="6">O-antigen ligase-related domain-containing protein</fullName>
    </recommendedName>
</protein>
<feature type="transmembrane region" description="Helical" evidence="5">
    <location>
        <begin position="57"/>
        <end position="78"/>
    </location>
</feature>
<keyword evidence="2 5" id="KW-0812">Transmembrane</keyword>
<feature type="transmembrane region" description="Helical" evidence="5">
    <location>
        <begin position="177"/>
        <end position="201"/>
    </location>
</feature>
<evidence type="ECO:0000313" key="7">
    <source>
        <dbReference type="EMBL" id="GAA3722683.1"/>
    </source>
</evidence>
<evidence type="ECO:0000259" key="6">
    <source>
        <dbReference type="Pfam" id="PF04932"/>
    </source>
</evidence>
<dbReference type="InterPro" id="IPR007016">
    <property type="entry name" value="O-antigen_ligase-rel_domated"/>
</dbReference>
<evidence type="ECO:0000256" key="3">
    <source>
        <dbReference type="ARBA" id="ARBA00022989"/>
    </source>
</evidence>
<feature type="transmembrane region" description="Helical" evidence="5">
    <location>
        <begin position="417"/>
        <end position="434"/>
    </location>
</feature>
<feature type="transmembrane region" description="Helical" evidence="5">
    <location>
        <begin position="268"/>
        <end position="285"/>
    </location>
</feature>
<comment type="caution">
    <text evidence="7">The sequence shown here is derived from an EMBL/GenBank/DDBJ whole genome shotgun (WGS) entry which is preliminary data.</text>
</comment>
<evidence type="ECO:0000256" key="2">
    <source>
        <dbReference type="ARBA" id="ARBA00022692"/>
    </source>
</evidence>
<feature type="domain" description="O-antigen ligase-related" evidence="6">
    <location>
        <begin position="253"/>
        <end position="390"/>
    </location>
</feature>
<feature type="transmembrane region" description="Helical" evidence="5">
    <location>
        <begin position="245"/>
        <end position="262"/>
    </location>
</feature>
<feature type="transmembrane region" description="Helical" evidence="5">
    <location>
        <begin position="440"/>
        <end position="459"/>
    </location>
</feature>
<evidence type="ECO:0000313" key="8">
    <source>
        <dbReference type="Proteomes" id="UP001500523"/>
    </source>
</evidence>
<feature type="transmembrane region" description="Helical" evidence="5">
    <location>
        <begin position="90"/>
        <end position="108"/>
    </location>
</feature>
<feature type="transmembrane region" description="Helical" evidence="5">
    <location>
        <begin position="145"/>
        <end position="165"/>
    </location>
</feature>
<proteinExistence type="predicted"/>
<organism evidence="7 8">
    <name type="scientific">Sphingomonas cynarae</name>
    <dbReference type="NCBI Taxonomy" id="930197"/>
    <lineage>
        <taxon>Bacteria</taxon>
        <taxon>Pseudomonadati</taxon>
        <taxon>Pseudomonadota</taxon>
        <taxon>Alphaproteobacteria</taxon>
        <taxon>Sphingomonadales</taxon>
        <taxon>Sphingomonadaceae</taxon>
        <taxon>Sphingomonas</taxon>
    </lineage>
</organism>
<dbReference type="Proteomes" id="UP001500523">
    <property type="component" value="Unassembled WGS sequence"/>
</dbReference>
<keyword evidence="3 5" id="KW-1133">Transmembrane helix</keyword>
<feature type="transmembrane region" description="Helical" evidence="5">
    <location>
        <begin position="24"/>
        <end position="51"/>
    </location>
</feature>
<gene>
    <name evidence="7" type="ORF">GCM10022268_33580</name>
</gene>
<dbReference type="PANTHER" id="PTHR37422:SF13">
    <property type="entry name" value="LIPOPOLYSACCHARIDE BIOSYNTHESIS PROTEIN PA4999-RELATED"/>
    <property type="match status" value="1"/>
</dbReference>
<evidence type="ECO:0000256" key="5">
    <source>
        <dbReference type="SAM" id="Phobius"/>
    </source>
</evidence>
<feature type="transmembrane region" description="Helical" evidence="5">
    <location>
        <begin position="292"/>
        <end position="316"/>
    </location>
</feature>
<dbReference type="Pfam" id="PF04932">
    <property type="entry name" value="Wzy_C"/>
    <property type="match status" value="1"/>
</dbReference>
<name>A0ABP7ESP7_9SPHN</name>